<protein>
    <submittedName>
        <fullName evidence="7">Putative Polysaccharide biosynthesis protein</fullName>
    </submittedName>
</protein>
<feature type="transmembrane region" description="Helical" evidence="6">
    <location>
        <begin position="443"/>
        <end position="466"/>
    </location>
</feature>
<feature type="transmembrane region" description="Helical" evidence="6">
    <location>
        <begin position="139"/>
        <end position="163"/>
    </location>
</feature>
<feature type="transmembrane region" description="Helical" evidence="6">
    <location>
        <begin position="352"/>
        <end position="372"/>
    </location>
</feature>
<dbReference type="RefSeq" id="WP_187299193.1">
    <property type="nucleotide sequence ID" value="NZ_CP011801.1"/>
</dbReference>
<dbReference type="STRING" id="42253.NITMOv2_2638"/>
<sequence length="487" mass="51850">MFRPALSIIAGRVAGFAATFAIPLILVRLFDVETFGTYKQWFLLHATLLGITQIGMSESLLYFLPRGGRDAGHYMMNALLFLAIAGAAAGLVLAAAAEPIARWMSNPALAPLLLPLALYLFLIQSAVSLETVMTARSQFALAAASYAGSDVLRAGLLLLPVALAPALPSLIYGALAFGVIRLGVALWYYVREFGAALRPDAASLKAQLAYAMPFGLYVVVHAAQENLHQYAVSGLFDVATFAVYSVGCLQIPLVDVVSTSVCNVMMVGMAKELHGGREQHIVRIWHESVRKLALVFFPLVGALLLLSHDVIVFLFTEAYKASVPIFMVGVSAIVFSAVPIDGLLRVYAKTTTLLALNVIRLAFVAALMYGFVAVFGLAGAILVTVGALAVGKAVGLAAMAKVWRIGWTQVLPWRQLATAGAVAAAAALPALAVSYGLHAAAPVRLVIVGALYAGTYVALALLFSLLREDERAWLWDRLGRARVLLPS</sequence>
<name>A0A0K2GDL9_NITMO</name>
<keyword evidence="5 6" id="KW-0472">Membrane</keyword>
<dbReference type="PANTHER" id="PTHR30250:SF11">
    <property type="entry name" value="O-ANTIGEN TRANSPORTER-RELATED"/>
    <property type="match status" value="1"/>
</dbReference>
<gene>
    <name evidence="7" type="ORF">NITMOv2_2638</name>
</gene>
<feature type="transmembrane region" description="Helical" evidence="6">
    <location>
        <begin position="108"/>
        <end position="127"/>
    </location>
</feature>
<dbReference type="EMBL" id="CP011801">
    <property type="protein sequence ID" value="ALA59051.1"/>
    <property type="molecule type" value="Genomic_DNA"/>
</dbReference>
<dbReference type="InterPro" id="IPR050833">
    <property type="entry name" value="Poly_Biosynth_Transport"/>
</dbReference>
<evidence type="ECO:0000256" key="5">
    <source>
        <dbReference type="ARBA" id="ARBA00023136"/>
    </source>
</evidence>
<evidence type="ECO:0000256" key="3">
    <source>
        <dbReference type="ARBA" id="ARBA00022692"/>
    </source>
</evidence>
<dbReference type="GO" id="GO:0005886">
    <property type="term" value="C:plasma membrane"/>
    <property type="evidence" value="ECO:0007669"/>
    <property type="project" value="UniProtKB-SubCell"/>
</dbReference>
<feature type="transmembrane region" description="Helical" evidence="6">
    <location>
        <begin position="321"/>
        <end position="340"/>
    </location>
</feature>
<feature type="transmembrane region" description="Helical" evidence="6">
    <location>
        <begin position="415"/>
        <end position="437"/>
    </location>
</feature>
<evidence type="ECO:0000313" key="7">
    <source>
        <dbReference type="EMBL" id="ALA59051.1"/>
    </source>
</evidence>
<feature type="transmembrane region" description="Helical" evidence="6">
    <location>
        <begin position="42"/>
        <end position="64"/>
    </location>
</feature>
<evidence type="ECO:0000256" key="6">
    <source>
        <dbReference type="SAM" id="Phobius"/>
    </source>
</evidence>
<feature type="transmembrane region" description="Helical" evidence="6">
    <location>
        <begin position="9"/>
        <end position="30"/>
    </location>
</feature>
<evidence type="ECO:0000256" key="4">
    <source>
        <dbReference type="ARBA" id="ARBA00022989"/>
    </source>
</evidence>
<feature type="transmembrane region" description="Helical" evidence="6">
    <location>
        <begin position="378"/>
        <end position="403"/>
    </location>
</feature>
<keyword evidence="3 6" id="KW-0812">Transmembrane</keyword>
<keyword evidence="8" id="KW-1185">Reference proteome</keyword>
<comment type="subcellular location">
    <subcellularLocation>
        <location evidence="1">Cell membrane</location>
        <topology evidence="1">Multi-pass membrane protein</topology>
    </subcellularLocation>
</comment>
<keyword evidence="2" id="KW-1003">Cell membrane</keyword>
<dbReference type="Pfam" id="PF13440">
    <property type="entry name" value="Polysacc_synt_3"/>
    <property type="match status" value="1"/>
</dbReference>
<feature type="transmembrane region" description="Helical" evidence="6">
    <location>
        <begin position="76"/>
        <end position="96"/>
    </location>
</feature>
<reference evidence="7 8" key="1">
    <citation type="journal article" date="2015" name="Proc. Natl. Acad. Sci. U.S.A.">
        <title>Expanded metabolic versatility of ubiquitous nitrite-oxidizing bacteria from the genus Nitrospira.</title>
        <authorList>
            <person name="Koch H."/>
            <person name="Lucker S."/>
            <person name="Albertsen M."/>
            <person name="Kitzinger K."/>
            <person name="Herbold C."/>
            <person name="Spieck E."/>
            <person name="Nielsen P.H."/>
            <person name="Wagner M."/>
            <person name="Daims H."/>
        </authorList>
    </citation>
    <scope>NUCLEOTIDE SEQUENCE [LARGE SCALE GENOMIC DNA]</scope>
    <source>
        <strain evidence="7 8">NSP M-1</strain>
    </source>
</reference>
<evidence type="ECO:0000313" key="8">
    <source>
        <dbReference type="Proteomes" id="UP000069205"/>
    </source>
</evidence>
<dbReference type="AlphaFoldDB" id="A0A0K2GDL9"/>
<accession>A0A0K2GDL9</accession>
<dbReference type="PANTHER" id="PTHR30250">
    <property type="entry name" value="PST FAMILY PREDICTED COLANIC ACID TRANSPORTER"/>
    <property type="match status" value="1"/>
</dbReference>
<feature type="transmembrane region" description="Helical" evidence="6">
    <location>
        <begin position="292"/>
        <end position="315"/>
    </location>
</feature>
<organism evidence="7 8">
    <name type="scientific">Nitrospira moscoviensis</name>
    <dbReference type="NCBI Taxonomy" id="42253"/>
    <lineage>
        <taxon>Bacteria</taxon>
        <taxon>Pseudomonadati</taxon>
        <taxon>Nitrospirota</taxon>
        <taxon>Nitrospiria</taxon>
        <taxon>Nitrospirales</taxon>
        <taxon>Nitrospiraceae</taxon>
        <taxon>Nitrospira</taxon>
    </lineage>
</organism>
<evidence type="ECO:0000256" key="1">
    <source>
        <dbReference type="ARBA" id="ARBA00004651"/>
    </source>
</evidence>
<proteinExistence type="predicted"/>
<dbReference type="Proteomes" id="UP000069205">
    <property type="component" value="Chromosome"/>
</dbReference>
<dbReference type="PATRIC" id="fig|42253.5.peg.2609"/>
<evidence type="ECO:0000256" key="2">
    <source>
        <dbReference type="ARBA" id="ARBA00022475"/>
    </source>
</evidence>
<feature type="transmembrane region" description="Helical" evidence="6">
    <location>
        <begin position="169"/>
        <end position="190"/>
    </location>
</feature>
<dbReference type="KEGG" id="nmv:NITMOv2_2638"/>
<keyword evidence="4 6" id="KW-1133">Transmembrane helix</keyword>